<name>A0A6S6P7E8_9MYCO</name>
<organism evidence="2 3">
    <name type="scientific">Mycolicibacterium litorale</name>
    <dbReference type="NCBI Taxonomy" id="758802"/>
    <lineage>
        <taxon>Bacteria</taxon>
        <taxon>Bacillati</taxon>
        <taxon>Actinomycetota</taxon>
        <taxon>Actinomycetes</taxon>
        <taxon>Mycobacteriales</taxon>
        <taxon>Mycobacteriaceae</taxon>
        <taxon>Mycolicibacterium</taxon>
    </lineage>
</organism>
<dbReference type="SUPFAM" id="SSF50969">
    <property type="entry name" value="YVTN repeat-like/Quinoprotein amine dehydrogenase"/>
    <property type="match status" value="1"/>
</dbReference>
<keyword evidence="2" id="KW-0808">Transferase</keyword>
<dbReference type="PROSITE" id="PS51257">
    <property type="entry name" value="PROKAR_LIPOPROTEIN"/>
    <property type="match status" value="1"/>
</dbReference>
<protein>
    <submittedName>
        <fullName evidence="2">Glutaminyl-peptide cyclotransferase</fullName>
    </submittedName>
</protein>
<evidence type="ECO:0000313" key="2">
    <source>
        <dbReference type="EMBL" id="BCI53541.1"/>
    </source>
</evidence>
<dbReference type="AlphaFoldDB" id="A0A6S6P7E8"/>
<dbReference type="PANTHER" id="PTHR31270:SF1">
    <property type="entry name" value="GLUTAMINYL-PEPTIDE CYCLOTRANSFERASE"/>
    <property type="match status" value="1"/>
</dbReference>
<dbReference type="InterPro" id="IPR015943">
    <property type="entry name" value="WD40/YVTN_repeat-like_dom_sf"/>
</dbReference>
<reference evidence="2 3" key="1">
    <citation type="submission" date="2020-07" db="EMBL/GenBank/DDBJ databases">
        <title>Complete genome sequence of Mycolicibacterium litorale like strain isolated from cardiac implantable electronic device infection.</title>
        <authorList>
            <person name="Fukano H."/>
            <person name="Miyama H."/>
            <person name="Hoshino Y."/>
        </authorList>
    </citation>
    <scope>NUCLEOTIDE SEQUENCE [LARGE SCALE GENOMIC DNA]</scope>
    <source>
        <strain evidence="2 3">NIIDNTM18</strain>
    </source>
</reference>
<dbReference type="InterPro" id="IPR011044">
    <property type="entry name" value="Quino_amine_DH_bsu"/>
</dbReference>
<dbReference type="GO" id="GO:0016603">
    <property type="term" value="F:glutaminyl-peptide cyclotransferase activity"/>
    <property type="evidence" value="ECO:0007669"/>
    <property type="project" value="InterPro"/>
</dbReference>
<feature type="chain" id="PRO_5028244605" evidence="1">
    <location>
        <begin position="27"/>
        <end position="266"/>
    </location>
</feature>
<dbReference type="EMBL" id="AP023287">
    <property type="protein sequence ID" value="BCI53541.1"/>
    <property type="molecule type" value="Genomic_DNA"/>
</dbReference>
<accession>A0A6S6P7E8</accession>
<proteinExistence type="predicted"/>
<evidence type="ECO:0000313" key="3">
    <source>
        <dbReference type="Proteomes" id="UP000515734"/>
    </source>
</evidence>
<dbReference type="Pfam" id="PF05096">
    <property type="entry name" value="Glu_cyclase_2"/>
    <property type="match status" value="1"/>
</dbReference>
<feature type="signal peptide" evidence="1">
    <location>
        <begin position="1"/>
        <end position="26"/>
    </location>
</feature>
<sequence length="266" mass="28292">MVMTALRVLATACATTALLVAGCADAHDAAAAPDAPQQLRITVLGEMPHDPAAFTQGLEFDGDTLLETTGLAGQSQLRELDPDTGAVRRSVPLPGGYFGEGMTSVGTGIWQVTYRDGVAIEWDTTTFELRREVPIDGEGWGVCFDGDRIVRSDGTDRLRFVEPTGFSETGGVTVTRPGGVSIAGLNELECVDGDVWANVWPTDEIVRIDPGTGTVTASVDASVLRRGEPERNVLNGIAYAGDGQFLVTGKNWSTTYRVRFDPVGPM</sequence>
<keyword evidence="1" id="KW-0732">Signal</keyword>
<evidence type="ECO:0000256" key="1">
    <source>
        <dbReference type="SAM" id="SignalP"/>
    </source>
</evidence>
<dbReference type="InterPro" id="IPR007788">
    <property type="entry name" value="QCT"/>
</dbReference>
<dbReference type="Proteomes" id="UP000515734">
    <property type="component" value="Chromosome"/>
</dbReference>
<dbReference type="Gene3D" id="2.130.10.10">
    <property type="entry name" value="YVTN repeat-like/Quinoprotein amine dehydrogenase"/>
    <property type="match status" value="1"/>
</dbReference>
<dbReference type="PANTHER" id="PTHR31270">
    <property type="entry name" value="GLUTAMINYL-PEPTIDE CYCLOTRANSFERASE"/>
    <property type="match status" value="1"/>
</dbReference>
<gene>
    <name evidence="2" type="ORF">NIIDNTM18_28190</name>
</gene>